<keyword evidence="1" id="KW-0285">Flavoprotein</keyword>
<accession>A0A3A2ZIW3</accession>
<dbReference type="GO" id="GO:0051213">
    <property type="term" value="F:dioxygenase activity"/>
    <property type="evidence" value="ECO:0007669"/>
    <property type="project" value="UniProtKB-KW"/>
</dbReference>
<keyword evidence="2" id="KW-0288">FMN</keyword>
<protein>
    <submittedName>
        <fullName evidence="4">2-nitropropane dioxygenase</fullName>
    </submittedName>
</protein>
<evidence type="ECO:0000313" key="4">
    <source>
        <dbReference type="EMBL" id="RJE17815.1"/>
    </source>
</evidence>
<gene>
    <name evidence="4" type="ORF">PHISCL_09845</name>
</gene>
<dbReference type="InterPro" id="IPR004136">
    <property type="entry name" value="NMO"/>
</dbReference>
<dbReference type="SUPFAM" id="SSF51412">
    <property type="entry name" value="Inosine monophosphate dehydrogenase (IMPDH)"/>
    <property type="match status" value="1"/>
</dbReference>
<feature type="non-terminal residue" evidence="4">
    <location>
        <position position="255"/>
    </location>
</feature>
<evidence type="ECO:0000256" key="3">
    <source>
        <dbReference type="ARBA" id="ARBA00023002"/>
    </source>
</evidence>
<dbReference type="PANTHER" id="PTHR32332:SF34">
    <property type="entry name" value="2-NITROPROPANE DIOXYGENASE FAMILY, PUTATIVE-RELATED"/>
    <property type="match status" value="1"/>
</dbReference>
<dbReference type="AlphaFoldDB" id="A0A3A2ZIW3"/>
<evidence type="ECO:0000313" key="5">
    <source>
        <dbReference type="Proteomes" id="UP000266188"/>
    </source>
</evidence>
<dbReference type="CDD" id="cd04730">
    <property type="entry name" value="NPD_like"/>
    <property type="match status" value="1"/>
</dbReference>
<proteinExistence type="predicted"/>
<dbReference type="Pfam" id="PF03060">
    <property type="entry name" value="NMO"/>
    <property type="match status" value="1"/>
</dbReference>
<keyword evidence="4" id="KW-0223">Dioxygenase</keyword>
<dbReference type="PANTHER" id="PTHR32332">
    <property type="entry name" value="2-NITROPROPANE DIOXYGENASE"/>
    <property type="match status" value="1"/>
</dbReference>
<dbReference type="InterPro" id="IPR013785">
    <property type="entry name" value="Aldolase_TIM"/>
</dbReference>
<organism evidence="4 5">
    <name type="scientific">Aspergillus sclerotialis</name>
    <dbReference type="NCBI Taxonomy" id="2070753"/>
    <lineage>
        <taxon>Eukaryota</taxon>
        <taxon>Fungi</taxon>
        <taxon>Dikarya</taxon>
        <taxon>Ascomycota</taxon>
        <taxon>Pezizomycotina</taxon>
        <taxon>Eurotiomycetes</taxon>
        <taxon>Eurotiomycetidae</taxon>
        <taxon>Eurotiales</taxon>
        <taxon>Aspergillaceae</taxon>
        <taxon>Aspergillus</taxon>
        <taxon>Aspergillus subgen. Polypaecilum</taxon>
    </lineage>
</organism>
<name>A0A3A2ZIW3_9EURO</name>
<dbReference type="STRING" id="2070753.A0A3A2ZIW3"/>
<dbReference type="GO" id="GO:0018580">
    <property type="term" value="F:nitronate monooxygenase activity"/>
    <property type="evidence" value="ECO:0007669"/>
    <property type="project" value="InterPro"/>
</dbReference>
<keyword evidence="5" id="KW-1185">Reference proteome</keyword>
<dbReference type="OrthoDB" id="2349068at2759"/>
<evidence type="ECO:0000256" key="1">
    <source>
        <dbReference type="ARBA" id="ARBA00022630"/>
    </source>
</evidence>
<dbReference type="EMBL" id="MVGC01000702">
    <property type="protein sequence ID" value="RJE17815.1"/>
    <property type="molecule type" value="Genomic_DNA"/>
</dbReference>
<keyword evidence="3" id="KW-0560">Oxidoreductase</keyword>
<reference evidence="5" key="1">
    <citation type="submission" date="2017-02" db="EMBL/GenBank/DDBJ databases">
        <authorList>
            <person name="Tafer H."/>
            <person name="Lopandic K."/>
        </authorList>
    </citation>
    <scope>NUCLEOTIDE SEQUENCE [LARGE SCALE GENOMIC DNA]</scope>
    <source>
        <strain evidence="5">CBS 366.77</strain>
    </source>
</reference>
<comment type="caution">
    <text evidence="4">The sequence shown here is derived from an EMBL/GenBank/DDBJ whole genome shotgun (WGS) entry which is preliminary data.</text>
</comment>
<dbReference type="Gene3D" id="3.20.20.70">
    <property type="entry name" value="Aldolase class I"/>
    <property type="match status" value="1"/>
</dbReference>
<sequence length="255" mass="26795">MLNIAMPSLAVSVSSAGGLGFLAAGFDVSNLERRLEEAACLVKKSEGAARQFYLDNGTLPIGVGFLNWGADLNLSVAAIQKYKPCAVWFFAPKTQPDDLVPWAQQVRAVTSNNTQIWVQVGSVTEAISVAHALNPDALVVQGSDAGGHGLARSASVMTLVPEVRDALQEQRMNHISILAAGGIVDGRGMAASLALGASGVAMGTRFLASLEATVAHGYQTEILRVSDGGLTTVRSTVYDRVRGIEGWPVQYDGRG</sequence>
<dbReference type="Proteomes" id="UP000266188">
    <property type="component" value="Unassembled WGS sequence"/>
</dbReference>
<evidence type="ECO:0000256" key="2">
    <source>
        <dbReference type="ARBA" id="ARBA00022643"/>
    </source>
</evidence>